<evidence type="ECO:0000313" key="2">
    <source>
        <dbReference type="Proteomes" id="UP001523262"/>
    </source>
</evidence>
<organism evidence="1 2">
    <name type="scientific">Neobacillus pocheonensis</name>
    <dbReference type="NCBI Taxonomy" id="363869"/>
    <lineage>
        <taxon>Bacteria</taxon>
        <taxon>Bacillati</taxon>
        <taxon>Bacillota</taxon>
        <taxon>Bacilli</taxon>
        <taxon>Bacillales</taxon>
        <taxon>Bacillaceae</taxon>
        <taxon>Neobacillus</taxon>
    </lineage>
</organism>
<protein>
    <submittedName>
        <fullName evidence="1">Uncharacterized protein</fullName>
    </submittedName>
</protein>
<name>A0ABT0WBA9_9BACI</name>
<evidence type="ECO:0000313" key="1">
    <source>
        <dbReference type="EMBL" id="MCM2532810.1"/>
    </source>
</evidence>
<reference evidence="1 2" key="1">
    <citation type="submission" date="2022-06" db="EMBL/GenBank/DDBJ databases">
        <authorList>
            <person name="Jeon C.O."/>
        </authorList>
    </citation>
    <scope>NUCLEOTIDE SEQUENCE [LARGE SCALE GENOMIC DNA]</scope>
    <source>
        <strain evidence="1 2">KCTC 13943</strain>
    </source>
</reference>
<gene>
    <name evidence="1" type="ORF">NDK43_10940</name>
</gene>
<comment type="caution">
    <text evidence="1">The sequence shown here is derived from an EMBL/GenBank/DDBJ whole genome shotgun (WGS) entry which is preliminary data.</text>
</comment>
<keyword evidence="2" id="KW-1185">Reference proteome</keyword>
<accession>A0ABT0WBA9</accession>
<dbReference type="Proteomes" id="UP001523262">
    <property type="component" value="Unassembled WGS sequence"/>
</dbReference>
<dbReference type="EMBL" id="JAMQCR010000001">
    <property type="protein sequence ID" value="MCM2532810.1"/>
    <property type="molecule type" value="Genomic_DNA"/>
</dbReference>
<sequence length="67" mass="8024">MEKRLKNIYKKSLFVELVKLGNDFHHSMRNRYNPKYQVYVMGDTPKLRRDLVQLSGQTYIEGYNGEL</sequence>
<proteinExistence type="predicted"/>